<dbReference type="FunFam" id="3.80.10.10:FF:000221">
    <property type="entry name" value="Leucine-rich repeat receptor-like protein kinase PXL1"/>
    <property type="match status" value="1"/>
</dbReference>
<evidence type="ECO:0000256" key="9">
    <source>
        <dbReference type="ARBA" id="ARBA00022679"/>
    </source>
</evidence>
<dbReference type="PANTHER" id="PTHR48053">
    <property type="entry name" value="LEUCINE RICH REPEAT FAMILY PROTEIN, EXPRESSED"/>
    <property type="match status" value="1"/>
</dbReference>
<comment type="catalytic activity">
    <reaction evidence="21">
        <text>L-seryl-[protein] + ATP = O-phospho-L-seryl-[protein] + ADP + H(+)</text>
        <dbReference type="Rhea" id="RHEA:17989"/>
        <dbReference type="Rhea" id="RHEA-COMP:9863"/>
        <dbReference type="Rhea" id="RHEA-COMP:11604"/>
        <dbReference type="ChEBI" id="CHEBI:15378"/>
        <dbReference type="ChEBI" id="CHEBI:29999"/>
        <dbReference type="ChEBI" id="CHEBI:30616"/>
        <dbReference type="ChEBI" id="CHEBI:83421"/>
        <dbReference type="ChEBI" id="CHEBI:456216"/>
        <dbReference type="EC" id="2.7.11.1"/>
    </reaction>
</comment>
<feature type="domain" description="Protein kinase" evidence="25">
    <location>
        <begin position="800"/>
        <end position="1080"/>
    </location>
</feature>
<evidence type="ECO:0000256" key="12">
    <source>
        <dbReference type="ARBA" id="ARBA00022737"/>
    </source>
</evidence>
<dbReference type="InterPro" id="IPR011009">
    <property type="entry name" value="Kinase-like_dom_sf"/>
</dbReference>
<evidence type="ECO:0000313" key="27">
    <source>
        <dbReference type="Proteomes" id="UP001190926"/>
    </source>
</evidence>
<dbReference type="InterPro" id="IPR001611">
    <property type="entry name" value="Leu-rich_rpt"/>
</dbReference>
<keyword evidence="5" id="KW-1003">Cell membrane</keyword>
<feature type="signal peptide" evidence="24">
    <location>
        <begin position="1"/>
        <end position="21"/>
    </location>
</feature>
<evidence type="ECO:0000256" key="6">
    <source>
        <dbReference type="ARBA" id="ARBA00022527"/>
    </source>
</evidence>
<name>A0AAD4JKR2_PERFH</name>
<dbReference type="FunFam" id="3.80.10.10:FF:000453">
    <property type="entry name" value="Leucine-rich receptor-like protein kinase family protein"/>
    <property type="match status" value="1"/>
</dbReference>
<evidence type="ECO:0000256" key="22">
    <source>
        <dbReference type="PROSITE-ProRule" id="PRU10141"/>
    </source>
</evidence>
<evidence type="ECO:0000256" key="2">
    <source>
        <dbReference type="ARBA" id="ARBA00004479"/>
    </source>
</evidence>
<keyword evidence="15 22" id="KW-0067">ATP-binding</keyword>
<keyword evidence="9" id="KW-0808">Transferase</keyword>
<dbReference type="Pfam" id="PF13855">
    <property type="entry name" value="LRR_8"/>
    <property type="match status" value="2"/>
</dbReference>
<keyword evidence="18" id="KW-0675">Receptor</keyword>
<evidence type="ECO:0000256" key="23">
    <source>
        <dbReference type="SAM" id="Phobius"/>
    </source>
</evidence>
<evidence type="ECO:0000256" key="16">
    <source>
        <dbReference type="ARBA" id="ARBA00022989"/>
    </source>
</evidence>
<dbReference type="AlphaFoldDB" id="A0AAD4JKR2"/>
<evidence type="ECO:0000256" key="24">
    <source>
        <dbReference type="SAM" id="SignalP"/>
    </source>
</evidence>
<evidence type="ECO:0000256" key="14">
    <source>
        <dbReference type="ARBA" id="ARBA00022777"/>
    </source>
</evidence>
<dbReference type="GO" id="GO:0051707">
    <property type="term" value="P:response to other organism"/>
    <property type="evidence" value="ECO:0007669"/>
    <property type="project" value="UniProtKB-ARBA"/>
</dbReference>
<dbReference type="InterPro" id="IPR003591">
    <property type="entry name" value="Leu-rich_rpt_typical-subtyp"/>
</dbReference>
<dbReference type="Pfam" id="PF08263">
    <property type="entry name" value="LRRNT_2"/>
    <property type="match status" value="1"/>
</dbReference>
<dbReference type="FunFam" id="3.80.10.10:FF:000129">
    <property type="entry name" value="Leucine-rich repeat receptor-like kinase"/>
    <property type="match status" value="1"/>
</dbReference>
<dbReference type="PROSITE" id="PS00108">
    <property type="entry name" value="PROTEIN_KINASE_ST"/>
    <property type="match status" value="1"/>
</dbReference>
<dbReference type="Gene3D" id="3.80.10.10">
    <property type="entry name" value="Ribonuclease Inhibitor"/>
    <property type="match status" value="5"/>
</dbReference>
<evidence type="ECO:0000259" key="25">
    <source>
        <dbReference type="PROSITE" id="PS50011"/>
    </source>
</evidence>
<keyword evidence="11 24" id="KW-0732">Signal</keyword>
<evidence type="ECO:0000256" key="18">
    <source>
        <dbReference type="ARBA" id="ARBA00023170"/>
    </source>
</evidence>
<dbReference type="EMBL" id="SDAM02000033">
    <property type="protein sequence ID" value="KAH6835663.1"/>
    <property type="molecule type" value="Genomic_DNA"/>
</dbReference>
<evidence type="ECO:0000256" key="8">
    <source>
        <dbReference type="ARBA" id="ARBA00022614"/>
    </source>
</evidence>
<keyword evidence="17 23" id="KW-0472">Membrane</keyword>
<dbReference type="FunFam" id="1.10.510.10:FF:000358">
    <property type="entry name" value="Putative leucine-rich repeat receptor-like serine/threonine-protein kinase"/>
    <property type="match status" value="1"/>
</dbReference>
<evidence type="ECO:0000256" key="17">
    <source>
        <dbReference type="ARBA" id="ARBA00023136"/>
    </source>
</evidence>
<dbReference type="Pfam" id="PF00069">
    <property type="entry name" value="Pkinase"/>
    <property type="match status" value="1"/>
</dbReference>
<dbReference type="SMART" id="SM00220">
    <property type="entry name" value="S_TKc"/>
    <property type="match status" value="1"/>
</dbReference>
<dbReference type="SUPFAM" id="SSF56112">
    <property type="entry name" value="Protein kinase-like (PK-like)"/>
    <property type="match status" value="1"/>
</dbReference>
<dbReference type="InterPro" id="IPR051716">
    <property type="entry name" value="Plant_RL_S/T_kinase"/>
</dbReference>
<feature type="transmembrane region" description="Helical" evidence="23">
    <location>
        <begin position="743"/>
        <end position="763"/>
    </location>
</feature>
<dbReference type="GO" id="GO:0006952">
    <property type="term" value="P:defense response"/>
    <property type="evidence" value="ECO:0007669"/>
    <property type="project" value="UniProtKB-ARBA"/>
</dbReference>
<dbReference type="SMART" id="SM00365">
    <property type="entry name" value="LRR_SD22"/>
    <property type="match status" value="6"/>
</dbReference>
<dbReference type="EC" id="2.7.11.1" evidence="4"/>
<accession>A0AAD4JKR2</accession>
<dbReference type="GO" id="GO:0009791">
    <property type="term" value="P:post-embryonic development"/>
    <property type="evidence" value="ECO:0007669"/>
    <property type="project" value="UniProtKB-ARBA"/>
</dbReference>
<evidence type="ECO:0000256" key="15">
    <source>
        <dbReference type="ARBA" id="ARBA00022840"/>
    </source>
</evidence>
<dbReference type="InterPro" id="IPR013210">
    <property type="entry name" value="LRR_N_plant-typ"/>
</dbReference>
<dbReference type="InterPro" id="IPR032675">
    <property type="entry name" value="LRR_dom_sf"/>
</dbReference>
<dbReference type="Gene3D" id="1.10.510.10">
    <property type="entry name" value="Transferase(Phosphotransferase) domain 1"/>
    <property type="match status" value="1"/>
</dbReference>
<keyword evidence="12" id="KW-0677">Repeat</keyword>
<evidence type="ECO:0000313" key="26">
    <source>
        <dbReference type="EMBL" id="KAH6835663.1"/>
    </source>
</evidence>
<evidence type="ECO:0000256" key="5">
    <source>
        <dbReference type="ARBA" id="ARBA00022475"/>
    </source>
</evidence>
<dbReference type="SUPFAM" id="SSF52047">
    <property type="entry name" value="RNI-like"/>
    <property type="match status" value="2"/>
</dbReference>
<dbReference type="SMART" id="SM00369">
    <property type="entry name" value="LRR_TYP"/>
    <property type="match status" value="9"/>
</dbReference>
<evidence type="ECO:0000256" key="3">
    <source>
        <dbReference type="ARBA" id="ARBA00008684"/>
    </source>
</evidence>
<evidence type="ECO:0000256" key="13">
    <source>
        <dbReference type="ARBA" id="ARBA00022741"/>
    </source>
</evidence>
<dbReference type="PRINTS" id="PR00019">
    <property type="entry name" value="LEURICHRPT"/>
</dbReference>
<gene>
    <name evidence="26" type="ORF">C2S53_010541</name>
</gene>
<comment type="caution">
    <text evidence="26">The sequence shown here is derived from an EMBL/GenBank/DDBJ whole genome shotgun (WGS) entry which is preliminary data.</text>
</comment>
<dbReference type="Pfam" id="PF00560">
    <property type="entry name" value="LRR_1"/>
    <property type="match status" value="8"/>
</dbReference>
<proteinExistence type="inferred from homology"/>
<dbReference type="PROSITE" id="PS00107">
    <property type="entry name" value="PROTEIN_KINASE_ATP"/>
    <property type="match status" value="1"/>
</dbReference>
<protein>
    <recommendedName>
        <fullName evidence="4">non-specific serine/threonine protein kinase</fullName>
        <ecNumber evidence="4">2.7.11.1</ecNumber>
    </recommendedName>
</protein>
<keyword evidence="7" id="KW-0597">Phosphoprotein</keyword>
<keyword evidence="6" id="KW-0723">Serine/threonine-protein kinase</keyword>
<reference evidence="26 27" key="1">
    <citation type="journal article" date="2021" name="Nat. Commun.">
        <title>Incipient diploidization of the medicinal plant Perilla within 10,000 years.</title>
        <authorList>
            <person name="Zhang Y."/>
            <person name="Shen Q."/>
            <person name="Leng L."/>
            <person name="Zhang D."/>
            <person name="Chen S."/>
            <person name="Shi Y."/>
            <person name="Ning Z."/>
            <person name="Chen S."/>
        </authorList>
    </citation>
    <scope>NUCLEOTIDE SEQUENCE [LARGE SCALE GENOMIC DNA]</scope>
    <source>
        <strain evidence="27">cv. PC099</strain>
    </source>
</reference>
<keyword evidence="10 23" id="KW-0812">Transmembrane</keyword>
<keyword evidence="13 22" id="KW-0547">Nucleotide-binding</keyword>
<keyword evidence="19" id="KW-0325">Glycoprotein</keyword>
<evidence type="ECO:0000256" key="21">
    <source>
        <dbReference type="ARBA" id="ARBA00048679"/>
    </source>
</evidence>
<feature type="binding site" evidence="22">
    <location>
        <position position="828"/>
    </location>
    <ligand>
        <name>ATP</name>
        <dbReference type="ChEBI" id="CHEBI:30616"/>
    </ligand>
</feature>
<dbReference type="InterPro" id="IPR008271">
    <property type="entry name" value="Ser/Thr_kinase_AS"/>
</dbReference>
<dbReference type="PANTHER" id="PTHR48053:SF59">
    <property type="entry name" value="PROTEIN KINASE DOMAIN-CONTAINING PROTEIN"/>
    <property type="match status" value="1"/>
</dbReference>
<keyword evidence="8" id="KW-0433">Leucine-rich repeat</keyword>
<evidence type="ECO:0000256" key="10">
    <source>
        <dbReference type="ARBA" id="ARBA00022692"/>
    </source>
</evidence>
<dbReference type="InterPro" id="IPR017441">
    <property type="entry name" value="Protein_kinase_ATP_BS"/>
</dbReference>
<evidence type="ECO:0000256" key="7">
    <source>
        <dbReference type="ARBA" id="ARBA00022553"/>
    </source>
</evidence>
<evidence type="ECO:0000256" key="20">
    <source>
        <dbReference type="ARBA" id="ARBA00047899"/>
    </source>
</evidence>
<comment type="catalytic activity">
    <reaction evidence="20">
        <text>L-threonyl-[protein] + ATP = O-phospho-L-threonyl-[protein] + ADP + H(+)</text>
        <dbReference type="Rhea" id="RHEA:46608"/>
        <dbReference type="Rhea" id="RHEA-COMP:11060"/>
        <dbReference type="Rhea" id="RHEA-COMP:11605"/>
        <dbReference type="ChEBI" id="CHEBI:15378"/>
        <dbReference type="ChEBI" id="CHEBI:30013"/>
        <dbReference type="ChEBI" id="CHEBI:30616"/>
        <dbReference type="ChEBI" id="CHEBI:61977"/>
        <dbReference type="ChEBI" id="CHEBI:456216"/>
        <dbReference type="EC" id="2.7.11.1"/>
    </reaction>
</comment>
<dbReference type="GO" id="GO:0005524">
    <property type="term" value="F:ATP binding"/>
    <property type="evidence" value="ECO:0007669"/>
    <property type="project" value="UniProtKB-UniRule"/>
</dbReference>
<keyword evidence="16 23" id="KW-1133">Transmembrane helix</keyword>
<dbReference type="FunFam" id="3.30.200.20:FF:000661">
    <property type="entry name" value="Serine-threonine protein kinase plant-type"/>
    <property type="match status" value="1"/>
</dbReference>
<comment type="similarity">
    <text evidence="3">Belongs to the protein kinase superfamily. Ser/Thr protein kinase family.</text>
</comment>
<dbReference type="InterPro" id="IPR000719">
    <property type="entry name" value="Prot_kinase_dom"/>
</dbReference>
<dbReference type="GO" id="GO:0005886">
    <property type="term" value="C:plasma membrane"/>
    <property type="evidence" value="ECO:0007669"/>
    <property type="project" value="UniProtKB-SubCell"/>
</dbReference>
<dbReference type="PROSITE" id="PS51450">
    <property type="entry name" value="LRR"/>
    <property type="match status" value="1"/>
</dbReference>
<evidence type="ECO:0000256" key="11">
    <source>
        <dbReference type="ARBA" id="ARBA00022729"/>
    </source>
</evidence>
<feature type="chain" id="PRO_5041996842" description="non-specific serine/threonine protein kinase" evidence="24">
    <location>
        <begin position="22"/>
        <end position="1084"/>
    </location>
</feature>
<evidence type="ECO:0000256" key="4">
    <source>
        <dbReference type="ARBA" id="ARBA00012513"/>
    </source>
</evidence>
<keyword evidence="27" id="KW-1185">Reference proteome</keyword>
<evidence type="ECO:0000256" key="1">
    <source>
        <dbReference type="ARBA" id="ARBA00004162"/>
    </source>
</evidence>
<dbReference type="Gene3D" id="3.30.200.20">
    <property type="entry name" value="Phosphorylase Kinase, domain 1"/>
    <property type="match status" value="1"/>
</dbReference>
<evidence type="ECO:0000256" key="19">
    <source>
        <dbReference type="ARBA" id="ARBA00023180"/>
    </source>
</evidence>
<dbReference type="FunFam" id="3.80.10.10:FF:000317">
    <property type="entry name" value="Inactive leucine-rich repeat receptor-like protein kinase"/>
    <property type="match status" value="1"/>
</dbReference>
<dbReference type="Proteomes" id="UP001190926">
    <property type="component" value="Unassembled WGS sequence"/>
</dbReference>
<organism evidence="26 27">
    <name type="scientific">Perilla frutescens var. hirtella</name>
    <name type="common">Perilla citriodora</name>
    <name type="synonym">Perilla setoyensis</name>
    <dbReference type="NCBI Taxonomy" id="608512"/>
    <lineage>
        <taxon>Eukaryota</taxon>
        <taxon>Viridiplantae</taxon>
        <taxon>Streptophyta</taxon>
        <taxon>Embryophyta</taxon>
        <taxon>Tracheophyta</taxon>
        <taxon>Spermatophyta</taxon>
        <taxon>Magnoliopsida</taxon>
        <taxon>eudicotyledons</taxon>
        <taxon>Gunneridae</taxon>
        <taxon>Pentapetalae</taxon>
        <taxon>asterids</taxon>
        <taxon>lamiids</taxon>
        <taxon>Lamiales</taxon>
        <taxon>Lamiaceae</taxon>
        <taxon>Nepetoideae</taxon>
        <taxon>Elsholtzieae</taxon>
        <taxon>Perilla</taxon>
    </lineage>
</organism>
<sequence>MGKEAATLVFLGVLYLRICCAASVNSSTVDQSSLLAIKNHISSDILAHNWSQDTSFCSWIGVVCSRMHPRVISLDLSSMDLRGSFAGEIGNLSFLASLNMSNNNLSGSIPAEIVKLRRLRVLDLRNNYLSGDIPTSLSSCVQLTTLDLSYNNLSGNIPVRFGNLSQLHQLFLTSNQLRGELPATIFNISSLVDLNVGENSLSGSIPKHICNTNQLQDLRLNKNQFEGEIPSSLMRCQSLEWLSLASNKLEGSIPTQLGNLSEIRHVSLARNKLGGTIPPSIGNLSNLEMFKIGENSLEGTVPQDIGQLSRLTWLGLIMNKLNGEVPESIFNLSNLEALWLGFNNLSGNIPSSIDKSFPNMVYFDLTNNRFHGRVPTSVSNLSSLILFQLSGNSFTGEIPINLGNLRQLEWLSVDRNQLTNNISKPEQDFLSSLTNCKYLYILEISGNPITGVLPKSLGSTNLSASLERFNASSCRITSPIPNELGNLSNLLELNLGYNDLTGLIPTALGHLSNMQLLTIRGNKLQGPISDVLCNLKKLYSLDCSENRFSGQIPRCLGDLPFLRRINLGSNDFNSYISSSLWFSKQVERLNLSNNFIDGYLSPEIGDMKSLIELDVSGNQLSGEIPDTISKLQNLVTLSLSNNKLDGSLIDSFSHLKALEHLDLSRNNLSGSIPKSLEALTYLNYFNVSFNNLTGEIPDGGPFANFTSESFMGNKGLCGAPRFKVEECKRSMPAPSRKTQLLKYILPPIGLVLVAAFIIMFLIMRKRPVNSSLSSPSPSPSDIPVHERISYYEILRATSNLDEENLIGRGSFSSVYKGCFSDTMVAAVKVFDLDVQGALVSFNTECQILRNIRHRNLVKVITSCSNLDFKALLLAFMPNGNLEKWLHSTDCCINIFQRLEIMVDVATALEYLHYGYSSPIVHCDLKPQNILLDEDMVAHVGDFGIAKLLPQEQRMHQTRTLGTIGYMAPEYGSEGLVSTKADAYSYGILLMEICSRRKPIDEMFSEKLTMRKWMQKSFPSSVIDVVDSELVNMDDQRRRVKYESCLTSTIELALECTADMPQERPSMKGVLARIKKIKSNLSNSN</sequence>
<keyword evidence="14" id="KW-0418">Kinase</keyword>
<dbReference type="FunFam" id="3.80.10.10:FF:000041">
    <property type="entry name" value="LRR receptor-like serine/threonine-protein kinase ERECTA"/>
    <property type="match status" value="1"/>
</dbReference>
<dbReference type="GO" id="GO:0004674">
    <property type="term" value="F:protein serine/threonine kinase activity"/>
    <property type="evidence" value="ECO:0007669"/>
    <property type="project" value="UniProtKB-KW"/>
</dbReference>
<dbReference type="PROSITE" id="PS50011">
    <property type="entry name" value="PROTEIN_KINASE_DOM"/>
    <property type="match status" value="1"/>
</dbReference>
<comment type="subcellular location">
    <subcellularLocation>
        <location evidence="1">Cell membrane</location>
        <topology evidence="1">Single-pass membrane protein</topology>
    </subcellularLocation>
    <subcellularLocation>
        <location evidence="2">Membrane</location>
        <topology evidence="2">Single-pass type I membrane protein</topology>
    </subcellularLocation>
</comment>